<evidence type="ECO:0000256" key="1">
    <source>
        <dbReference type="SAM" id="MobiDB-lite"/>
    </source>
</evidence>
<accession>A0A7W7D328</accession>
<dbReference type="EMBL" id="JACHMF010000001">
    <property type="protein sequence ID" value="MBB4697911.1"/>
    <property type="molecule type" value="Genomic_DNA"/>
</dbReference>
<keyword evidence="3" id="KW-1185">Reference proteome</keyword>
<feature type="compositionally biased region" description="Basic and acidic residues" evidence="1">
    <location>
        <begin position="23"/>
        <end position="32"/>
    </location>
</feature>
<name>A0A7W7D328_9ACTN</name>
<comment type="caution">
    <text evidence="2">The sequence shown here is derived from an EMBL/GenBank/DDBJ whole genome shotgun (WGS) entry which is preliminary data.</text>
</comment>
<proteinExistence type="predicted"/>
<dbReference type="Proteomes" id="UP000542742">
    <property type="component" value="Unassembled WGS sequence"/>
</dbReference>
<reference evidence="2 3" key="1">
    <citation type="submission" date="2020-08" db="EMBL/GenBank/DDBJ databases">
        <title>Sequencing the genomes of 1000 actinobacteria strains.</title>
        <authorList>
            <person name="Klenk H.-P."/>
        </authorList>
    </citation>
    <scope>NUCLEOTIDE SEQUENCE [LARGE SCALE GENOMIC DNA]</scope>
    <source>
        <strain evidence="2 3">DSM 45518</strain>
    </source>
</reference>
<dbReference type="AlphaFoldDB" id="A0A7W7D328"/>
<protein>
    <submittedName>
        <fullName evidence="2">Uncharacterized protein</fullName>
    </submittedName>
</protein>
<evidence type="ECO:0000313" key="2">
    <source>
        <dbReference type="EMBL" id="MBB4697911.1"/>
    </source>
</evidence>
<evidence type="ECO:0000313" key="3">
    <source>
        <dbReference type="Proteomes" id="UP000542742"/>
    </source>
</evidence>
<feature type="region of interest" description="Disordered" evidence="1">
    <location>
        <begin position="23"/>
        <end position="43"/>
    </location>
</feature>
<organism evidence="2 3">
    <name type="scientific">Paractinoplanes abujensis</name>
    <dbReference type="NCBI Taxonomy" id="882441"/>
    <lineage>
        <taxon>Bacteria</taxon>
        <taxon>Bacillati</taxon>
        <taxon>Actinomycetota</taxon>
        <taxon>Actinomycetes</taxon>
        <taxon>Micromonosporales</taxon>
        <taxon>Micromonosporaceae</taxon>
        <taxon>Paractinoplanes</taxon>
    </lineage>
</organism>
<gene>
    <name evidence="2" type="ORF">BKA14_008059</name>
</gene>
<dbReference type="RefSeq" id="WP_260416689.1">
    <property type="nucleotide sequence ID" value="NZ_BOMC01000025.1"/>
</dbReference>
<sequence length="43" mass="4653">MIDLIDADRARSCHLCVPGPQDHGCRGRRDHTAQPVTEPGGTL</sequence>